<proteinExistence type="predicted"/>
<evidence type="ECO:0000313" key="1">
    <source>
        <dbReference type="EMBL" id="MCI4389767.1"/>
    </source>
</evidence>
<comment type="caution">
    <text evidence="1">The sequence shown here is derived from an EMBL/GenBank/DDBJ whole genome shotgun (WGS) entry which is preliminary data.</text>
</comment>
<name>A0ACC5XEX8_PANGG</name>
<accession>A0ACC5XEX8</accession>
<evidence type="ECO:0000313" key="2">
    <source>
        <dbReference type="Proteomes" id="UP000829447"/>
    </source>
</evidence>
<dbReference type="EMBL" id="CM040472">
    <property type="protein sequence ID" value="MCI4389767.1"/>
    <property type="molecule type" value="Genomic_DNA"/>
</dbReference>
<sequence length="107" mass="11827">MITVLVALCLLTSVKPSNIKELQVQKVKSGENVSVKCDDLFTYAYDLFWFKQSFGKAPQSVGRGGKSFFTPGAGFNDGRFSISVNKSLLNLNIKEIKEEDTGTYFCA</sequence>
<dbReference type="Proteomes" id="UP000829447">
    <property type="component" value="Linkage Group LG19"/>
</dbReference>
<gene>
    <name evidence="1" type="ORF">PGIGA_G00102260</name>
</gene>
<organism evidence="1 2">
    <name type="scientific">Pangasianodon gigas</name>
    <name type="common">Mekong giant catfish</name>
    <name type="synonym">Pangasius gigas</name>
    <dbReference type="NCBI Taxonomy" id="30993"/>
    <lineage>
        <taxon>Eukaryota</taxon>
        <taxon>Metazoa</taxon>
        <taxon>Chordata</taxon>
        <taxon>Craniata</taxon>
        <taxon>Vertebrata</taxon>
        <taxon>Euteleostomi</taxon>
        <taxon>Actinopterygii</taxon>
        <taxon>Neopterygii</taxon>
        <taxon>Teleostei</taxon>
        <taxon>Ostariophysi</taxon>
        <taxon>Siluriformes</taxon>
        <taxon>Pangasiidae</taxon>
        <taxon>Pangasianodon</taxon>
    </lineage>
</organism>
<keyword evidence="2" id="KW-1185">Reference proteome</keyword>
<reference evidence="1 2" key="1">
    <citation type="journal article" date="2022" name="bioRxiv">
        <title>An ancient truncated duplication of the anti-Mullerian hormone receptor type 2 gene is a potential conserved master sex determinant in the Pangasiidae catfish family.</title>
        <authorList>
            <person name="Wen M."/>
            <person name="Pan Q."/>
            <person name="Jouanno E."/>
            <person name="Montfort J."/>
            <person name="Zahm M."/>
            <person name="Cabau C."/>
            <person name="Klopp C."/>
            <person name="Iampietro C."/>
            <person name="Roques C."/>
            <person name="Bouchez O."/>
            <person name="Castinel A."/>
            <person name="Donnadieu C."/>
            <person name="Parrinello H."/>
            <person name="Poncet C."/>
            <person name="Belmonte E."/>
            <person name="Gautier V."/>
            <person name="Avarre J.-C."/>
            <person name="Dugue R."/>
            <person name="Gustiano R."/>
            <person name="Ha T.T.T."/>
            <person name="Campet M."/>
            <person name="Sriphairoj K."/>
            <person name="Ribolli J."/>
            <person name="de Almeida F.L."/>
            <person name="Desvignes T."/>
            <person name="Postlethwait J.H."/>
            <person name="Bucao C.F."/>
            <person name="Robinson-Rechavi M."/>
            <person name="Bobe J."/>
            <person name="Herpin A."/>
            <person name="Guiguen Y."/>
        </authorList>
    </citation>
    <scope>NUCLEOTIDE SEQUENCE [LARGE SCALE GENOMIC DNA]</scope>
    <source>
        <strain evidence="1">YG-Dec2019</strain>
    </source>
</reference>
<protein>
    <submittedName>
        <fullName evidence="1">Uncharacterized protein</fullName>
    </submittedName>
</protein>
<feature type="non-terminal residue" evidence="1">
    <location>
        <position position="107"/>
    </location>
</feature>